<feature type="non-terminal residue" evidence="2">
    <location>
        <position position="1"/>
    </location>
</feature>
<evidence type="ECO:0000256" key="1">
    <source>
        <dbReference type="SAM" id="MobiDB-lite"/>
    </source>
</evidence>
<feature type="non-terminal residue" evidence="2">
    <location>
        <position position="78"/>
    </location>
</feature>
<feature type="region of interest" description="Disordered" evidence="1">
    <location>
        <begin position="29"/>
        <end position="49"/>
    </location>
</feature>
<proteinExistence type="predicted"/>
<dbReference type="AlphaFoldDB" id="A0A392UNI6"/>
<sequence length="78" mass="8568">NYHIRARVAKFDRNDKVDDESLRKEKVETKAAEVEVTPSAQAKEGEAEAEGVMVGEVMVRMEAQKATVGNAGATDKEF</sequence>
<keyword evidence="3" id="KW-1185">Reference proteome</keyword>
<evidence type="ECO:0000313" key="2">
    <source>
        <dbReference type="EMBL" id="MCI74006.1"/>
    </source>
</evidence>
<name>A0A392UNI6_9FABA</name>
<comment type="caution">
    <text evidence="2">The sequence shown here is derived from an EMBL/GenBank/DDBJ whole genome shotgun (WGS) entry which is preliminary data.</text>
</comment>
<organism evidence="2 3">
    <name type="scientific">Trifolium medium</name>
    <dbReference type="NCBI Taxonomy" id="97028"/>
    <lineage>
        <taxon>Eukaryota</taxon>
        <taxon>Viridiplantae</taxon>
        <taxon>Streptophyta</taxon>
        <taxon>Embryophyta</taxon>
        <taxon>Tracheophyta</taxon>
        <taxon>Spermatophyta</taxon>
        <taxon>Magnoliopsida</taxon>
        <taxon>eudicotyledons</taxon>
        <taxon>Gunneridae</taxon>
        <taxon>Pentapetalae</taxon>
        <taxon>rosids</taxon>
        <taxon>fabids</taxon>
        <taxon>Fabales</taxon>
        <taxon>Fabaceae</taxon>
        <taxon>Papilionoideae</taxon>
        <taxon>50 kb inversion clade</taxon>
        <taxon>NPAAA clade</taxon>
        <taxon>Hologalegina</taxon>
        <taxon>IRL clade</taxon>
        <taxon>Trifolieae</taxon>
        <taxon>Trifolium</taxon>
    </lineage>
</organism>
<reference evidence="2 3" key="1">
    <citation type="journal article" date="2018" name="Front. Plant Sci.">
        <title>Red Clover (Trifolium pratense) and Zigzag Clover (T. medium) - A Picture of Genomic Similarities and Differences.</title>
        <authorList>
            <person name="Dluhosova J."/>
            <person name="Istvanek J."/>
            <person name="Nedelnik J."/>
            <person name="Repkova J."/>
        </authorList>
    </citation>
    <scope>NUCLEOTIDE SEQUENCE [LARGE SCALE GENOMIC DNA]</scope>
    <source>
        <strain evidence="3">cv. 10/8</strain>
        <tissue evidence="2">Leaf</tissue>
    </source>
</reference>
<dbReference type="EMBL" id="LXQA010851293">
    <property type="protein sequence ID" value="MCI74006.1"/>
    <property type="molecule type" value="Genomic_DNA"/>
</dbReference>
<protein>
    <submittedName>
        <fullName evidence="2">Uncharacterized protein</fullName>
    </submittedName>
</protein>
<accession>A0A392UNI6</accession>
<evidence type="ECO:0000313" key="3">
    <source>
        <dbReference type="Proteomes" id="UP000265520"/>
    </source>
</evidence>
<dbReference type="Proteomes" id="UP000265520">
    <property type="component" value="Unassembled WGS sequence"/>
</dbReference>